<dbReference type="AlphaFoldDB" id="A0A0X8JR04"/>
<proteinExistence type="inferred from homology"/>
<feature type="transmembrane region" description="Helical" evidence="7">
    <location>
        <begin position="240"/>
        <end position="263"/>
    </location>
</feature>
<dbReference type="PROSITE" id="PS51257">
    <property type="entry name" value="PROKAR_LIPOPROTEIN"/>
    <property type="match status" value="1"/>
</dbReference>
<reference evidence="9" key="1">
    <citation type="submission" date="2016-02" db="EMBL/GenBank/DDBJ databases">
        <authorList>
            <person name="Holder M.E."/>
            <person name="Ajami N.J."/>
            <person name="Petrosino J.F."/>
        </authorList>
    </citation>
    <scope>NUCLEOTIDE SEQUENCE [LARGE SCALE GENOMIC DNA]</scope>
    <source>
        <strain evidence="9">DSM 12838</strain>
    </source>
</reference>
<evidence type="ECO:0000256" key="4">
    <source>
        <dbReference type="ARBA" id="ARBA00022692"/>
    </source>
</evidence>
<dbReference type="InterPro" id="IPR054823">
    <property type="entry name" value="DsrP-like"/>
</dbReference>
<protein>
    <submittedName>
        <fullName evidence="8">Menaquinol oxidoreductase</fullName>
    </submittedName>
</protein>
<dbReference type="Proteomes" id="UP000063964">
    <property type="component" value="Chromosome"/>
</dbReference>
<comment type="subcellular location">
    <subcellularLocation>
        <location evidence="1">Cell membrane</location>
        <topology evidence="1">Multi-pass membrane protein</topology>
    </subcellularLocation>
</comment>
<evidence type="ECO:0000256" key="5">
    <source>
        <dbReference type="ARBA" id="ARBA00022989"/>
    </source>
</evidence>
<dbReference type="GO" id="GO:0005886">
    <property type="term" value="C:plasma membrane"/>
    <property type="evidence" value="ECO:0007669"/>
    <property type="project" value="UniProtKB-SubCell"/>
</dbReference>
<feature type="transmembrane region" description="Helical" evidence="7">
    <location>
        <begin position="160"/>
        <end position="183"/>
    </location>
</feature>
<feature type="transmembrane region" description="Helical" evidence="7">
    <location>
        <begin position="53"/>
        <end position="72"/>
    </location>
</feature>
<feature type="transmembrane region" description="Helical" evidence="7">
    <location>
        <begin position="125"/>
        <end position="148"/>
    </location>
</feature>
<keyword evidence="6 7" id="KW-0472">Membrane</keyword>
<keyword evidence="3" id="KW-1003">Cell membrane</keyword>
<comment type="similarity">
    <text evidence="2">Belongs to the NrfD family.</text>
</comment>
<name>A0A0X8JR04_9BACT</name>
<feature type="transmembrane region" description="Helical" evidence="7">
    <location>
        <begin position="84"/>
        <end position="105"/>
    </location>
</feature>
<evidence type="ECO:0000256" key="1">
    <source>
        <dbReference type="ARBA" id="ARBA00004651"/>
    </source>
</evidence>
<keyword evidence="9" id="KW-1185">Reference proteome</keyword>
<evidence type="ECO:0000256" key="7">
    <source>
        <dbReference type="SAM" id="Phobius"/>
    </source>
</evidence>
<dbReference type="KEGG" id="doa:AXF15_07355"/>
<gene>
    <name evidence="8" type="ORF">AXF15_07355</name>
</gene>
<dbReference type="RefSeq" id="WP_066605416.1">
    <property type="nucleotide sequence ID" value="NZ_CP014230.1"/>
</dbReference>
<evidence type="ECO:0000313" key="9">
    <source>
        <dbReference type="Proteomes" id="UP000063964"/>
    </source>
</evidence>
<organism evidence="8 9">
    <name type="scientific">Desulfomicrobium orale DSM 12838</name>
    <dbReference type="NCBI Taxonomy" id="888061"/>
    <lineage>
        <taxon>Bacteria</taxon>
        <taxon>Pseudomonadati</taxon>
        <taxon>Thermodesulfobacteriota</taxon>
        <taxon>Desulfovibrionia</taxon>
        <taxon>Desulfovibrionales</taxon>
        <taxon>Desulfomicrobiaceae</taxon>
        <taxon>Desulfomicrobium</taxon>
    </lineage>
</organism>
<feature type="transmembrane region" description="Helical" evidence="7">
    <location>
        <begin position="195"/>
        <end position="219"/>
    </location>
</feature>
<feature type="transmembrane region" description="Helical" evidence="7">
    <location>
        <begin position="312"/>
        <end position="335"/>
    </location>
</feature>
<keyword evidence="4 7" id="KW-0812">Transmembrane</keyword>
<sequence>MLEKAISGSKVYWGWIAFLLLLMSIGAACYWQQLSHGLTITGMSRDVTWGFYIAQFTFLVGVAASAVMLVIPKYLHDYQKFGKILVLGEFNAVAMVILCLLFIVADLGSPQRLMNVLLHPTPNSVLFWDMVVLNGYLLINILVGWVTLEAERKRIAPPNWIKFFIYLSIPWAVSIHTVTAFLYCGLPGRGYWLTAVLAARFLASAFAAGPAFLILVTYIARIFTGFNPGKDVLPTLGKTVVYAMCVNLFLLFCEVFTVFYSQIPSHMAHLQYLFAGYHGHGVLVPWMWSAIIMSVIGILILLVPKNRRQDNMLITGCLLIFVGAWIDKGLGMIGGGFVPNPLHEITEYVPSQLELGISLGIYATGFLVLTILYKVAIGVKQEVE</sequence>
<accession>A0A0X8JR04</accession>
<evidence type="ECO:0000256" key="3">
    <source>
        <dbReference type="ARBA" id="ARBA00022475"/>
    </source>
</evidence>
<dbReference type="InterPro" id="IPR005614">
    <property type="entry name" value="NrfD-like"/>
</dbReference>
<dbReference type="OrthoDB" id="9768846at2"/>
<dbReference type="PANTHER" id="PTHR43044:SF2">
    <property type="entry name" value="POLYSULPHIDE REDUCTASE NRFD"/>
    <property type="match status" value="1"/>
</dbReference>
<evidence type="ECO:0000256" key="6">
    <source>
        <dbReference type="ARBA" id="ARBA00023136"/>
    </source>
</evidence>
<dbReference type="NCBIfam" id="NF045798">
    <property type="entry name" value="DsrP"/>
    <property type="match status" value="1"/>
</dbReference>
<evidence type="ECO:0000313" key="8">
    <source>
        <dbReference type="EMBL" id="AMD92938.1"/>
    </source>
</evidence>
<keyword evidence="5 7" id="KW-1133">Transmembrane helix</keyword>
<feature type="transmembrane region" description="Helical" evidence="7">
    <location>
        <begin position="283"/>
        <end position="303"/>
    </location>
</feature>
<dbReference type="EMBL" id="CP014230">
    <property type="protein sequence ID" value="AMD92938.1"/>
    <property type="molecule type" value="Genomic_DNA"/>
</dbReference>
<dbReference type="Pfam" id="PF03916">
    <property type="entry name" value="NrfD"/>
    <property type="match status" value="1"/>
</dbReference>
<dbReference type="Gene3D" id="1.20.1630.10">
    <property type="entry name" value="Formate dehydrogenase/DMSO reductase domain"/>
    <property type="match status" value="1"/>
</dbReference>
<dbReference type="STRING" id="888061.AXF15_07355"/>
<feature type="transmembrane region" description="Helical" evidence="7">
    <location>
        <begin position="355"/>
        <end position="376"/>
    </location>
</feature>
<dbReference type="PANTHER" id="PTHR43044">
    <property type="match status" value="1"/>
</dbReference>
<feature type="transmembrane region" description="Helical" evidence="7">
    <location>
        <begin position="12"/>
        <end position="33"/>
    </location>
</feature>
<evidence type="ECO:0000256" key="2">
    <source>
        <dbReference type="ARBA" id="ARBA00008929"/>
    </source>
</evidence>